<keyword evidence="2" id="KW-1185">Reference proteome</keyword>
<dbReference type="EMBL" id="JWZT01002968">
    <property type="protein sequence ID" value="KII68065.1"/>
    <property type="molecule type" value="Genomic_DNA"/>
</dbReference>
<sequence length="285" mass="33820">MTSSDQKWLQSALLGLHESLKNYLLKFRIHEFPTEFLFIFLQYYLKSLVTLDLKISKLEDKVITDIFLRFQTYPSFKLHLTFLATHLLFRMTDRSQFIKSFFPPGLAKIKKFLKDLILGLSDESHILKMKNEKKLHLYEDLKTKYLSMIDPNFQKDIFSACESNILFAVQNQTPIVSEREEYKMFKQVLTLSIVTFNDSNYLVKTVSDYYMRLLDAYSNYFSEVSPNPENAKSRSISTIRSSTSLQSNSLYNYPFHVLMSYFRLIYELKFIFGDINSKLHNFKFW</sequence>
<comment type="caution">
    <text evidence="1">The sequence shown here is derived from an EMBL/GenBank/DDBJ whole genome shotgun (WGS) entry which is preliminary data.</text>
</comment>
<dbReference type="AlphaFoldDB" id="A0A0C2MV93"/>
<reference evidence="1 2" key="1">
    <citation type="journal article" date="2014" name="Genome Biol. Evol.">
        <title>The genome of the myxosporean Thelohanellus kitauei shows adaptations to nutrient acquisition within its fish host.</title>
        <authorList>
            <person name="Yang Y."/>
            <person name="Xiong J."/>
            <person name="Zhou Z."/>
            <person name="Huo F."/>
            <person name="Miao W."/>
            <person name="Ran C."/>
            <person name="Liu Y."/>
            <person name="Zhang J."/>
            <person name="Feng J."/>
            <person name="Wang M."/>
            <person name="Wang M."/>
            <person name="Wang L."/>
            <person name="Yao B."/>
        </authorList>
    </citation>
    <scope>NUCLEOTIDE SEQUENCE [LARGE SCALE GENOMIC DNA]</scope>
    <source>
        <strain evidence="1">Wuqing</strain>
    </source>
</reference>
<dbReference type="Proteomes" id="UP000031668">
    <property type="component" value="Unassembled WGS sequence"/>
</dbReference>
<evidence type="ECO:0000313" key="2">
    <source>
        <dbReference type="Proteomes" id="UP000031668"/>
    </source>
</evidence>
<organism evidence="1 2">
    <name type="scientific">Thelohanellus kitauei</name>
    <name type="common">Myxosporean</name>
    <dbReference type="NCBI Taxonomy" id="669202"/>
    <lineage>
        <taxon>Eukaryota</taxon>
        <taxon>Metazoa</taxon>
        <taxon>Cnidaria</taxon>
        <taxon>Myxozoa</taxon>
        <taxon>Myxosporea</taxon>
        <taxon>Bivalvulida</taxon>
        <taxon>Platysporina</taxon>
        <taxon>Myxobolidae</taxon>
        <taxon>Thelohanellus</taxon>
    </lineage>
</organism>
<protein>
    <submittedName>
        <fullName evidence="1">Uncharacterized protein</fullName>
    </submittedName>
</protein>
<name>A0A0C2MV93_THEKT</name>
<evidence type="ECO:0000313" key="1">
    <source>
        <dbReference type="EMBL" id="KII68065.1"/>
    </source>
</evidence>
<proteinExistence type="predicted"/>
<dbReference type="OrthoDB" id="10047020at2759"/>
<gene>
    <name evidence="1" type="ORF">RF11_04233</name>
</gene>
<accession>A0A0C2MV93</accession>